<keyword evidence="1" id="KW-0472">Membrane</keyword>
<comment type="caution">
    <text evidence="2">The sequence shown here is derived from an EMBL/GenBank/DDBJ whole genome shotgun (WGS) entry which is preliminary data.</text>
</comment>
<reference evidence="2 3" key="1">
    <citation type="submission" date="2019-05" db="EMBL/GenBank/DDBJ databases">
        <authorList>
            <person name="Pankratov T."/>
            <person name="Grouzdev D."/>
        </authorList>
    </citation>
    <scope>NUCLEOTIDE SEQUENCE [LARGE SCALE GENOMIC DNA]</scope>
    <source>
        <strain evidence="2 3">KEBCLARHB70R</strain>
    </source>
</reference>
<sequence length="368" mass="38769">MRLTPRLIASRLLTLRLATSRRVTARLPGSRTGRALVVFWTALLLAGGIAALTLQWLGPIRPPPAVRQVAALTPRPAIRIRPVPPAPEPARPIATPDDALLEAAPDYDGFELPRIAADGRQARLVYAGRPPRPSVPPHPVIGILLEGLGLSAADSADAIGSLPAPVSLAVSPYAPDLEPLLAEARRQGHELLVSLPMEPLHAPNDDEGPQQLTDDLDTDQNQRRLEWALSRLQGYAGVTNALSGLAGEGFARLPAFAPIARGMGARGLFYLNATPGADRPLGVWSATADVRLDETQDAAAIDARLLLLEQTASRNGHAIGVAGPLYPVTVARIAEWSRGLAARGMILVPVSSLATAPEDAGPAPRGGR</sequence>
<dbReference type="CDD" id="cd10936">
    <property type="entry name" value="CE4_DAC2"/>
    <property type="match status" value="1"/>
</dbReference>
<dbReference type="InterPro" id="IPR011330">
    <property type="entry name" value="Glyco_hydro/deAcase_b/a-brl"/>
</dbReference>
<keyword evidence="1" id="KW-0812">Transmembrane</keyword>
<dbReference type="EMBL" id="VCDI01000001">
    <property type="protein sequence ID" value="TLU73995.1"/>
    <property type="molecule type" value="Genomic_DNA"/>
</dbReference>
<dbReference type="Proteomes" id="UP000305654">
    <property type="component" value="Unassembled WGS sequence"/>
</dbReference>
<dbReference type="AlphaFoldDB" id="A0A5R9J8S5"/>
<organism evidence="2 3">
    <name type="scientific">Lichenicoccus roseus</name>
    <dbReference type="NCBI Taxonomy" id="2683649"/>
    <lineage>
        <taxon>Bacteria</taxon>
        <taxon>Pseudomonadati</taxon>
        <taxon>Pseudomonadota</taxon>
        <taxon>Alphaproteobacteria</taxon>
        <taxon>Acetobacterales</taxon>
        <taxon>Acetobacteraceae</taxon>
        <taxon>Lichenicoccus</taxon>
    </lineage>
</organism>
<accession>A0A5R9J8S5</accession>
<dbReference type="Gene3D" id="3.20.20.370">
    <property type="entry name" value="Glycoside hydrolase/deacetylase"/>
    <property type="match status" value="1"/>
</dbReference>
<dbReference type="SUPFAM" id="SSF88713">
    <property type="entry name" value="Glycoside hydrolase/deacetylase"/>
    <property type="match status" value="1"/>
</dbReference>
<evidence type="ECO:0000313" key="3">
    <source>
        <dbReference type="Proteomes" id="UP000305654"/>
    </source>
</evidence>
<evidence type="ECO:0000313" key="2">
    <source>
        <dbReference type="EMBL" id="TLU73995.1"/>
    </source>
</evidence>
<dbReference type="RefSeq" id="WP_138324248.1">
    <property type="nucleotide sequence ID" value="NZ_VCDI01000001.1"/>
</dbReference>
<protein>
    <submittedName>
        <fullName evidence="2">Divergent polysaccharide deacetylase family protein</fullName>
    </submittedName>
</protein>
<proteinExistence type="predicted"/>
<keyword evidence="1" id="KW-1133">Transmembrane helix</keyword>
<keyword evidence="3" id="KW-1185">Reference proteome</keyword>
<dbReference type="GO" id="GO:0005975">
    <property type="term" value="P:carbohydrate metabolic process"/>
    <property type="evidence" value="ECO:0007669"/>
    <property type="project" value="InterPro"/>
</dbReference>
<feature type="transmembrane region" description="Helical" evidence="1">
    <location>
        <begin position="36"/>
        <end position="57"/>
    </location>
</feature>
<dbReference type="PANTHER" id="PTHR30105:SF2">
    <property type="entry name" value="DIVERGENT POLYSACCHARIDE DEACETYLASE SUPERFAMILY"/>
    <property type="match status" value="1"/>
</dbReference>
<dbReference type="PANTHER" id="PTHR30105">
    <property type="entry name" value="UNCHARACTERIZED YIBQ-RELATED"/>
    <property type="match status" value="1"/>
</dbReference>
<dbReference type="InterPro" id="IPR006837">
    <property type="entry name" value="Divergent_DAC"/>
</dbReference>
<name>A0A5R9J8S5_9PROT</name>
<gene>
    <name evidence="2" type="ORF">FE263_01880</name>
</gene>
<dbReference type="OrthoDB" id="9784811at2"/>
<dbReference type="Pfam" id="PF04748">
    <property type="entry name" value="Polysacc_deac_2"/>
    <property type="match status" value="1"/>
</dbReference>
<evidence type="ECO:0000256" key="1">
    <source>
        <dbReference type="SAM" id="Phobius"/>
    </source>
</evidence>